<gene>
    <name evidence="2" type="ORF">AVDCRST_MAG68-4824</name>
</gene>
<reference evidence="2" key="1">
    <citation type="submission" date="2020-02" db="EMBL/GenBank/DDBJ databases">
        <authorList>
            <person name="Meier V. D."/>
        </authorList>
    </citation>
    <scope>NUCLEOTIDE SEQUENCE</scope>
    <source>
        <strain evidence="2">AVDCRST_MAG68</strain>
    </source>
</reference>
<name>A0A6J4MQU3_9BACT</name>
<protein>
    <submittedName>
        <fullName evidence="2">Uncharacterized protein</fullName>
    </submittedName>
</protein>
<accession>A0A6J4MQU3</accession>
<evidence type="ECO:0000256" key="1">
    <source>
        <dbReference type="SAM" id="MobiDB-lite"/>
    </source>
</evidence>
<feature type="compositionally biased region" description="Basic residues" evidence="1">
    <location>
        <begin position="22"/>
        <end position="40"/>
    </location>
</feature>
<feature type="non-terminal residue" evidence="2">
    <location>
        <position position="1"/>
    </location>
</feature>
<organism evidence="2">
    <name type="scientific">uncultured Gemmatimonadota bacterium</name>
    <dbReference type="NCBI Taxonomy" id="203437"/>
    <lineage>
        <taxon>Bacteria</taxon>
        <taxon>Pseudomonadati</taxon>
        <taxon>Gemmatimonadota</taxon>
        <taxon>environmental samples</taxon>
    </lineage>
</organism>
<evidence type="ECO:0000313" key="2">
    <source>
        <dbReference type="EMBL" id="CAA9366113.1"/>
    </source>
</evidence>
<dbReference type="EMBL" id="CADCTW010000219">
    <property type="protein sequence ID" value="CAA9366113.1"/>
    <property type="molecule type" value="Genomic_DNA"/>
</dbReference>
<feature type="non-terminal residue" evidence="2">
    <location>
        <position position="46"/>
    </location>
</feature>
<dbReference type="AlphaFoldDB" id="A0A6J4MQU3"/>
<sequence length="46" mass="5496">VAERHLSCARAPNLCITLAARSRGRGPQRIRSRRRRVRSPRWRERM</sequence>
<proteinExistence type="predicted"/>
<feature type="region of interest" description="Disordered" evidence="1">
    <location>
        <begin position="22"/>
        <end position="46"/>
    </location>
</feature>